<accession>A0ABP8TZ23</accession>
<keyword evidence="2" id="KW-1185">Reference proteome</keyword>
<gene>
    <name evidence="1" type="ORF">GCM10023195_77560</name>
</gene>
<organism evidence="1 2">
    <name type="scientific">Actinoallomurus liliacearum</name>
    <dbReference type="NCBI Taxonomy" id="1080073"/>
    <lineage>
        <taxon>Bacteria</taxon>
        <taxon>Bacillati</taxon>
        <taxon>Actinomycetota</taxon>
        <taxon>Actinomycetes</taxon>
        <taxon>Streptosporangiales</taxon>
        <taxon>Thermomonosporaceae</taxon>
        <taxon>Actinoallomurus</taxon>
    </lineage>
</organism>
<proteinExistence type="predicted"/>
<protein>
    <submittedName>
        <fullName evidence="1">Uncharacterized protein</fullName>
    </submittedName>
</protein>
<comment type="caution">
    <text evidence="1">The sequence shown here is derived from an EMBL/GenBank/DDBJ whole genome shotgun (WGS) entry which is preliminary data.</text>
</comment>
<dbReference type="Proteomes" id="UP001500212">
    <property type="component" value="Unassembled WGS sequence"/>
</dbReference>
<sequence>MGRVVSWPASGWGADIADAGDDPVISIEVKLTINADIQLLRIGGFLSRRPAGGYVAMISRLEGLTLSC</sequence>
<name>A0ABP8TZ23_9ACTN</name>
<evidence type="ECO:0000313" key="1">
    <source>
        <dbReference type="EMBL" id="GAA4617374.1"/>
    </source>
</evidence>
<dbReference type="EMBL" id="BAABHJ010000039">
    <property type="protein sequence ID" value="GAA4617374.1"/>
    <property type="molecule type" value="Genomic_DNA"/>
</dbReference>
<reference evidence="2" key="1">
    <citation type="journal article" date="2019" name="Int. J. Syst. Evol. Microbiol.">
        <title>The Global Catalogue of Microorganisms (GCM) 10K type strain sequencing project: providing services to taxonomists for standard genome sequencing and annotation.</title>
        <authorList>
            <consortium name="The Broad Institute Genomics Platform"/>
            <consortium name="The Broad Institute Genome Sequencing Center for Infectious Disease"/>
            <person name="Wu L."/>
            <person name="Ma J."/>
        </authorList>
    </citation>
    <scope>NUCLEOTIDE SEQUENCE [LARGE SCALE GENOMIC DNA]</scope>
    <source>
        <strain evidence="2">JCM 17938</strain>
    </source>
</reference>
<evidence type="ECO:0000313" key="2">
    <source>
        <dbReference type="Proteomes" id="UP001500212"/>
    </source>
</evidence>